<keyword evidence="3" id="KW-1185">Reference proteome</keyword>
<dbReference type="RefSeq" id="WP_024630822.1">
    <property type="nucleotide sequence ID" value="NZ_JAROCD010000011.1"/>
</dbReference>
<dbReference type="PANTHER" id="PTHR33516:SF2">
    <property type="entry name" value="LEXA REPRESSOR-RELATED"/>
    <property type="match status" value="1"/>
</dbReference>
<feature type="domain" description="LexA repressor DNA-binding" evidence="1">
    <location>
        <begin position="1"/>
        <end position="64"/>
    </location>
</feature>
<dbReference type="InterPro" id="IPR036390">
    <property type="entry name" value="WH_DNA-bd_sf"/>
</dbReference>
<gene>
    <name evidence="2" type="ORF">P5G61_21560</name>
</gene>
<comment type="caution">
    <text evidence="2">The sequence shown here is derived from an EMBL/GenBank/DDBJ whole genome shotgun (WGS) entry which is preliminary data.</text>
</comment>
<proteinExistence type="predicted"/>
<reference evidence="2" key="1">
    <citation type="submission" date="2023-03" db="EMBL/GenBank/DDBJ databases">
        <title>MT1 and MT2 Draft Genomes of Novel Species.</title>
        <authorList>
            <person name="Venkateswaran K."/>
        </authorList>
    </citation>
    <scope>NUCLEOTIDE SEQUENCE</scope>
    <source>
        <strain evidence="2">F6_3S_P_1C</strain>
    </source>
</reference>
<dbReference type="Proteomes" id="UP001174205">
    <property type="component" value="Unassembled WGS sequence"/>
</dbReference>
<dbReference type="InterPro" id="IPR050077">
    <property type="entry name" value="LexA_repressor"/>
</dbReference>
<name>A0ABT8JFI0_9BACL</name>
<evidence type="ECO:0000259" key="1">
    <source>
        <dbReference type="Pfam" id="PF01726"/>
    </source>
</evidence>
<evidence type="ECO:0000313" key="2">
    <source>
        <dbReference type="EMBL" id="MDN4603844.1"/>
    </source>
</evidence>
<dbReference type="Gene3D" id="1.10.10.10">
    <property type="entry name" value="Winged helix-like DNA-binding domain superfamily/Winged helix DNA-binding domain"/>
    <property type="match status" value="1"/>
</dbReference>
<dbReference type="EMBL" id="JAROCD010000011">
    <property type="protein sequence ID" value="MDN4603844.1"/>
    <property type="molecule type" value="Genomic_DNA"/>
</dbReference>
<dbReference type="InterPro" id="IPR036388">
    <property type="entry name" value="WH-like_DNA-bd_sf"/>
</dbReference>
<protein>
    <recommendedName>
        <fullName evidence="1">LexA repressor DNA-binding domain-containing protein</fullName>
    </recommendedName>
</protein>
<sequence length="76" mass="8957">MLQLTQREEEAFQAIKDYYRDNGYPPTTRELGDLLGLTSSSTAYSYLERLEKKGFITRKESIPRSIRILEQNFYES</sequence>
<dbReference type="PANTHER" id="PTHR33516">
    <property type="entry name" value="LEXA REPRESSOR"/>
    <property type="match status" value="1"/>
</dbReference>
<dbReference type="SUPFAM" id="SSF46785">
    <property type="entry name" value="Winged helix' DNA-binding domain"/>
    <property type="match status" value="1"/>
</dbReference>
<dbReference type="InterPro" id="IPR006199">
    <property type="entry name" value="LexA_DNA-bd_dom"/>
</dbReference>
<organism evidence="2 3">
    <name type="scientific">Paenibacillus vandeheii</name>
    <dbReference type="NCBI Taxonomy" id="3035917"/>
    <lineage>
        <taxon>Bacteria</taxon>
        <taxon>Bacillati</taxon>
        <taxon>Bacillota</taxon>
        <taxon>Bacilli</taxon>
        <taxon>Bacillales</taxon>
        <taxon>Paenibacillaceae</taxon>
        <taxon>Paenibacillus</taxon>
    </lineage>
</organism>
<dbReference type="Pfam" id="PF01726">
    <property type="entry name" value="LexA_DNA_bind"/>
    <property type="match status" value="1"/>
</dbReference>
<accession>A0ABT8JFI0</accession>
<evidence type="ECO:0000313" key="3">
    <source>
        <dbReference type="Proteomes" id="UP001174205"/>
    </source>
</evidence>